<dbReference type="AlphaFoldDB" id="A0A382VEQ1"/>
<accession>A0A382VEQ1</accession>
<dbReference type="EMBL" id="UINC01151400">
    <property type="protein sequence ID" value="SVD44983.1"/>
    <property type="molecule type" value="Genomic_DNA"/>
</dbReference>
<dbReference type="Gene3D" id="1.25.40.10">
    <property type="entry name" value="Tetratricopeptide repeat domain"/>
    <property type="match status" value="3"/>
</dbReference>
<feature type="non-terminal residue" evidence="1">
    <location>
        <position position="1"/>
    </location>
</feature>
<dbReference type="Pfam" id="PF13414">
    <property type="entry name" value="TPR_11"/>
    <property type="match status" value="1"/>
</dbReference>
<evidence type="ECO:0000313" key="1">
    <source>
        <dbReference type="EMBL" id="SVD44983.1"/>
    </source>
</evidence>
<dbReference type="PROSITE" id="PS50005">
    <property type="entry name" value="TPR"/>
    <property type="match status" value="1"/>
</dbReference>
<dbReference type="Pfam" id="PF13432">
    <property type="entry name" value="TPR_16"/>
    <property type="match status" value="1"/>
</dbReference>
<dbReference type="PANTHER" id="PTHR12558">
    <property type="entry name" value="CELL DIVISION CYCLE 16,23,27"/>
    <property type="match status" value="1"/>
</dbReference>
<organism evidence="1">
    <name type="scientific">marine metagenome</name>
    <dbReference type="NCBI Taxonomy" id="408172"/>
    <lineage>
        <taxon>unclassified sequences</taxon>
        <taxon>metagenomes</taxon>
        <taxon>ecological metagenomes</taxon>
    </lineage>
</organism>
<sequence>NHPKKFRKTSSQTGIAEALFGLSRSIQRQDPYQAIIWIQLAIFVDPEFSFAKLRLADALSSENILQSALDIYKFVSRDPEYSWASRLRVAKTYNFLNNLDGAAEVLNAMAREDKNRIDALVNLGNIYRGHQRHRDAVNVFEKAKKRVKSWEKRHWQLLYGNAASRERLKEWPAAETDFLKALELNPKEPKILNYLGYSWVEQRKNLKRAHKMIKDAVKQRPQAPYIVDSLGWAQYQLGDIKGAVKNLERAVLLDPADATINDHLGDAYWRVGRKLEAQYQWRRSL</sequence>
<gene>
    <name evidence="1" type="ORF">METZ01_LOCUS397837</name>
</gene>
<dbReference type="InterPro" id="IPR011990">
    <property type="entry name" value="TPR-like_helical_dom_sf"/>
</dbReference>
<proteinExistence type="predicted"/>
<dbReference type="SUPFAM" id="SSF48452">
    <property type="entry name" value="TPR-like"/>
    <property type="match status" value="1"/>
</dbReference>
<dbReference type="SMART" id="SM00028">
    <property type="entry name" value="TPR"/>
    <property type="match status" value="3"/>
</dbReference>
<dbReference type="InterPro" id="IPR019734">
    <property type="entry name" value="TPR_rpt"/>
</dbReference>
<feature type="non-terminal residue" evidence="1">
    <location>
        <position position="285"/>
    </location>
</feature>
<name>A0A382VEQ1_9ZZZZ</name>
<protein>
    <submittedName>
        <fullName evidence="1">Uncharacterized protein</fullName>
    </submittedName>
</protein>
<dbReference type="PANTHER" id="PTHR12558:SF13">
    <property type="entry name" value="CELL DIVISION CYCLE PROTEIN 27 HOMOLOG"/>
    <property type="match status" value="1"/>
</dbReference>
<reference evidence="1" key="1">
    <citation type="submission" date="2018-05" db="EMBL/GenBank/DDBJ databases">
        <authorList>
            <person name="Lanie J.A."/>
            <person name="Ng W.-L."/>
            <person name="Kazmierczak K.M."/>
            <person name="Andrzejewski T.M."/>
            <person name="Davidsen T.M."/>
            <person name="Wayne K.J."/>
            <person name="Tettelin H."/>
            <person name="Glass J.I."/>
            <person name="Rusch D."/>
            <person name="Podicherti R."/>
            <person name="Tsui H.-C.T."/>
            <person name="Winkler M.E."/>
        </authorList>
    </citation>
    <scope>NUCLEOTIDE SEQUENCE</scope>
</reference>